<dbReference type="OrthoDB" id="9764804at2"/>
<dbReference type="AlphaFoldDB" id="A0A5C7APJ4"/>
<evidence type="ECO:0000256" key="3">
    <source>
        <dbReference type="ARBA" id="ARBA00023276"/>
    </source>
</evidence>
<dbReference type="SUPFAM" id="SSF110296">
    <property type="entry name" value="Oligoxyloglucan reducing end-specific cellobiohydrolase"/>
    <property type="match status" value="1"/>
</dbReference>
<gene>
    <name evidence="7" type="ORF">FUA26_10380</name>
</gene>
<protein>
    <submittedName>
        <fullName evidence="7">T9SS type A sorting domain-containing protein</fullName>
    </submittedName>
</protein>
<sequence length="425" mass="46658">MKFIKILPLFIGIITFAQANWQTVPNLVSNGDGTRFDDVFFLNETTGWAANGWHAAVYKTTDGGLTWTEQLNETNLPGNYYFRNIIFLNENIGFLGTLNDTFFKTTNGGQTWAEVTNISPNPNAICGLDTAGASTIYGCGAYFEPAHVIKSTDGGNTWQYIDMSAYATALVEIKFTSETTGYVAGKSTTGAIILKTTDGGQTWTEIYNSNIAGEYVWKLQILNNNPNIFFGAVYSTAPNPGKLISSSNAGITWTSFDAPESDVQAVGFINENTGWMGGHNTGFYQTTNGGQTWTNLNIGGNLNRIFVLNNTLAYASGTGIYKYSNESLNTENLKEAFTKNPLNITITKNPIKETLAFTIGFNSPDNLLINLYDNNGKLIKKLQRDIITASTTKTYNFNVSHLSSGIYIVEFHNNLGRVSKQIIKL</sequence>
<dbReference type="Pfam" id="PF18962">
    <property type="entry name" value="Por_Secre_tail"/>
    <property type="match status" value="1"/>
</dbReference>
<accession>A0A5C7APJ4</accession>
<dbReference type="Pfam" id="PF14870">
    <property type="entry name" value="PSII_BNR"/>
    <property type="match status" value="2"/>
</dbReference>
<dbReference type="Proteomes" id="UP000321790">
    <property type="component" value="Unassembled WGS sequence"/>
</dbReference>
<dbReference type="EMBL" id="VOSC01000025">
    <property type="protein sequence ID" value="TXE09884.1"/>
    <property type="molecule type" value="Genomic_DNA"/>
</dbReference>
<evidence type="ECO:0000256" key="4">
    <source>
        <dbReference type="SAM" id="SignalP"/>
    </source>
</evidence>
<dbReference type="InterPro" id="IPR015943">
    <property type="entry name" value="WD40/YVTN_repeat-like_dom_sf"/>
</dbReference>
<dbReference type="InterPro" id="IPR026444">
    <property type="entry name" value="Secre_tail"/>
</dbReference>
<feature type="signal peptide" evidence="4">
    <location>
        <begin position="1"/>
        <end position="19"/>
    </location>
</feature>
<comment type="caution">
    <text evidence="7">The sequence shown here is derived from an EMBL/GenBank/DDBJ whole genome shotgun (WGS) entry which is preliminary data.</text>
</comment>
<dbReference type="PANTHER" id="PTHR47199:SF2">
    <property type="entry name" value="PHOTOSYSTEM II STABILITY_ASSEMBLY FACTOR HCF136, CHLOROPLASTIC"/>
    <property type="match status" value="1"/>
</dbReference>
<dbReference type="PANTHER" id="PTHR47199">
    <property type="entry name" value="PHOTOSYSTEM II STABILITY/ASSEMBLY FACTOR HCF136, CHLOROPLASTIC"/>
    <property type="match status" value="1"/>
</dbReference>
<keyword evidence="1" id="KW-0602">Photosynthesis</keyword>
<dbReference type="CDD" id="cd15482">
    <property type="entry name" value="Sialidase_non-viral"/>
    <property type="match status" value="1"/>
</dbReference>
<evidence type="ECO:0000313" key="8">
    <source>
        <dbReference type="Proteomes" id="UP000321790"/>
    </source>
</evidence>
<feature type="domain" description="Photosynthesis system II assembly factor Ycf48/Hcf136-like" evidence="5">
    <location>
        <begin position="148"/>
        <end position="216"/>
    </location>
</feature>
<organism evidence="7 8">
    <name type="scientific">Seonamhaeicola algicola</name>
    <dbReference type="NCBI Taxonomy" id="1719036"/>
    <lineage>
        <taxon>Bacteria</taxon>
        <taxon>Pseudomonadati</taxon>
        <taxon>Bacteroidota</taxon>
        <taxon>Flavobacteriia</taxon>
        <taxon>Flavobacteriales</taxon>
        <taxon>Flavobacteriaceae</taxon>
    </lineage>
</organism>
<keyword evidence="3" id="KW-0604">Photosystem II</keyword>
<dbReference type="Gene3D" id="2.130.10.10">
    <property type="entry name" value="YVTN repeat-like/Quinoprotein amine dehydrogenase"/>
    <property type="match status" value="2"/>
</dbReference>
<dbReference type="NCBIfam" id="TIGR04183">
    <property type="entry name" value="Por_Secre_tail"/>
    <property type="match status" value="1"/>
</dbReference>
<dbReference type="GO" id="GO:0009523">
    <property type="term" value="C:photosystem II"/>
    <property type="evidence" value="ECO:0007669"/>
    <property type="project" value="UniProtKB-KW"/>
</dbReference>
<name>A0A5C7APJ4_9FLAO</name>
<proteinExistence type="predicted"/>
<evidence type="ECO:0000259" key="6">
    <source>
        <dbReference type="Pfam" id="PF18962"/>
    </source>
</evidence>
<evidence type="ECO:0000313" key="7">
    <source>
        <dbReference type="EMBL" id="TXE09884.1"/>
    </source>
</evidence>
<feature type="domain" description="Photosynthesis system II assembly factor Ycf48/Hcf136-like" evidence="5">
    <location>
        <begin position="35"/>
        <end position="143"/>
    </location>
</feature>
<feature type="domain" description="Secretion system C-terminal sorting" evidence="6">
    <location>
        <begin position="349"/>
        <end position="423"/>
    </location>
</feature>
<dbReference type="GO" id="GO:0015979">
    <property type="term" value="P:photosynthesis"/>
    <property type="evidence" value="ECO:0007669"/>
    <property type="project" value="UniProtKB-KW"/>
</dbReference>
<evidence type="ECO:0000259" key="5">
    <source>
        <dbReference type="Pfam" id="PF14870"/>
    </source>
</evidence>
<dbReference type="RefSeq" id="WP_147135448.1">
    <property type="nucleotide sequence ID" value="NZ_VOSC01000025.1"/>
</dbReference>
<dbReference type="InterPro" id="IPR028203">
    <property type="entry name" value="PSII_CF48-like_dom"/>
</dbReference>
<reference evidence="8" key="1">
    <citation type="submission" date="2019-08" db="EMBL/GenBank/DDBJ databases">
        <title>Seonamhaeicola sediminis sp. nov., isolated from marine sediment.</title>
        <authorList>
            <person name="Cao W.R."/>
        </authorList>
    </citation>
    <scope>NUCLEOTIDE SEQUENCE [LARGE SCALE GENOMIC DNA]</scope>
    <source>
        <strain evidence="8">Gy8</strain>
    </source>
</reference>
<keyword evidence="8" id="KW-1185">Reference proteome</keyword>
<evidence type="ECO:0000256" key="1">
    <source>
        <dbReference type="ARBA" id="ARBA00022531"/>
    </source>
</evidence>
<feature type="chain" id="PRO_5022773813" evidence="4">
    <location>
        <begin position="20"/>
        <end position="425"/>
    </location>
</feature>
<evidence type="ECO:0000256" key="2">
    <source>
        <dbReference type="ARBA" id="ARBA00022729"/>
    </source>
</evidence>
<keyword evidence="2 4" id="KW-0732">Signal</keyword>